<protein>
    <submittedName>
        <fullName evidence="1">Uncharacterized protein</fullName>
    </submittedName>
</protein>
<sequence>MKSWYGEYQPGFVHHRFAIIVDKKAKPPGTRIGVDMRTSDAHVIILDPWWFDLAEESETQDSDDDDEVSWRKILVTSLYPRFYSFAINDLWHDIMERPSDIARLD</sequence>
<name>A0ABR4GHR4_9EURO</name>
<accession>A0ABR4GHR4</accession>
<keyword evidence="2" id="KW-1185">Reference proteome</keyword>
<dbReference type="EMBL" id="JBFTWV010000013">
    <property type="protein sequence ID" value="KAL2798466.1"/>
    <property type="molecule type" value="Genomic_DNA"/>
</dbReference>
<proteinExistence type="predicted"/>
<gene>
    <name evidence="1" type="ORF">BJX66DRAFT_295753</name>
</gene>
<evidence type="ECO:0000313" key="1">
    <source>
        <dbReference type="EMBL" id="KAL2798466.1"/>
    </source>
</evidence>
<organism evidence="1 2">
    <name type="scientific">Aspergillus keveii</name>
    <dbReference type="NCBI Taxonomy" id="714993"/>
    <lineage>
        <taxon>Eukaryota</taxon>
        <taxon>Fungi</taxon>
        <taxon>Dikarya</taxon>
        <taxon>Ascomycota</taxon>
        <taxon>Pezizomycotina</taxon>
        <taxon>Eurotiomycetes</taxon>
        <taxon>Eurotiomycetidae</taxon>
        <taxon>Eurotiales</taxon>
        <taxon>Aspergillaceae</taxon>
        <taxon>Aspergillus</taxon>
        <taxon>Aspergillus subgen. Nidulantes</taxon>
    </lineage>
</organism>
<dbReference type="Proteomes" id="UP001610563">
    <property type="component" value="Unassembled WGS sequence"/>
</dbReference>
<evidence type="ECO:0000313" key="2">
    <source>
        <dbReference type="Proteomes" id="UP001610563"/>
    </source>
</evidence>
<reference evidence="1 2" key="1">
    <citation type="submission" date="2024-07" db="EMBL/GenBank/DDBJ databases">
        <title>Section-level genome sequencing and comparative genomics of Aspergillus sections Usti and Cavernicolus.</title>
        <authorList>
            <consortium name="Lawrence Berkeley National Laboratory"/>
            <person name="Nybo J.L."/>
            <person name="Vesth T.C."/>
            <person name="Theobald S."/>
            <person name="Frisvad J.C."/>
            <person name="Larsen T.O."/>
            <person name="Kjaerboelling I."/>
            <person name="Rothschild-Mancinelli K."/>
            <person name="Lyhne E.K."/>
            <person name="Kogle M.E."/>
            <person name="Barry K."/>
            <person name="Clum A."/>
            <person name="Na H."/>
            <person name="Ledsgaard L."/>
            <person name="Lin J."/>
            <person name="Lipzen A."/>
            <person name="Kuo A."/>
            <person name="Riley R."/>
            <person name="Mondo S."/>
            <person name="Labutti K."/>
            <person name="Haridas S."/>
            <person name="Pangalinan J."/>
            <person name="Salamov A.A."/>
            <person name="Simmons B.A."/>
            <person name="Magnuson J.K."/>
            <person name="Chen J."/>
            <person name="Drula E."/>
            <person name="Henrissat B."/>
            <person name="Wiebenga A."/>
            <person name="Lubbers R.J."/>
            <person name="Gomes A.C."/>
            <person name="Makela M.R."/>
            <person name="Stajich J."/>
            <person name="Grigoriev I.V."/>
            <person name="Mortensen U.H."/>
            <person name="De Vries R.P."/>
            <person name="Baker S.E."/>
            <person name="Andersen M.R."/>
        </authorList>
    </citation>
    <scope>NUCLEOTIDE SEQUENCE [LARGE SCALE GENOMIC DNA]</scope>
    <source>
        <strain evidence="1 2">CBS 209.92</strain>
    </source>
</reference>
<comment type="caution">
    <text evidence="1">The sequence shown here is derived from an EMBL/GenBank/DDBJ whole genome shotgun (WGS) entry which is preliminary data.</text>
</comment>